<gene>
    <name evidence="1" type="ORF">JonanDRAFT_0773</name>
</gene>
<organism evidence="1 2">
    <name type="scientific">Jonquetella anthropi DSM 22815</name>
    <dbReference type="NCBI Taxonomy" id="885272"/>
    <lineage>
        <taxon>Bacteria</taxon>
        <taxon>Thermotogati</taxon>
        <taxon>Synergistota</taxon>
        <taxon>Synergistia</taxon>
        <taxon>Synergistales</taxon>
        <taxon>Dethiosulfovibrionaceae</taxon>
        <taxon>Jonquetella</taxon>
    </lineage>
</organism>
<accession>H0UKE4</accession>
<name>H0UKE4_9BACT</name>
<sequence>MLKTILFIAVIAVPAIAVSLLAGHGKGRCPTGCHGCGKCFGRRRKDN</sequence>
<reference evidence="1 2" key="1">
    <citation type="submission" date="2011-11" db="EMBL/GenBank/DDBJ databases">
        <title>The Noncontiguous Finished genome of Jonquetella anthropi DSM 22815.</title>
        <authorList>
            <consortium name="US DOE Joint Genome Institute (JGI-PGF)"/>
            <person name="Lucas S."/>
            <person name="Copeland A."/>
            <person name="Lapidus A."/>
            <person name="Glavina del Rio T."/>
            <person name="Dalin E."/>
            <person name="Tice H."/>
            <person name="Bruce D."/>
            <person name="Goodwin L."/>
            <person name="Pitluck S."/>
            <person name="Peters L."/>
            <person name="Mikhailova N."/>
            <person name="Held B."/>
            <person name="Kyrpides N."/>
            <person name="Mavromatis K."/>
            <person name="Ivanova N."/>
            <person name="Markowitz V."/>
            <person name="Cheng J.-F."/>
            <person name="Hugenholtz P."/>
            <person name="Woyke T."/>
            <person name="Wu D."/>
            <person name="Gronow S."/>
            <person name="Wellnitz S."/>
            <person name="Brambilla E."/>
            <person name="Klenk H.-P."/>
            <person name="Eisen J.A."/>
        </authorList>
    </citation>
    <scope>NUCLEOTIDE SEQUENCE [LARGE SCALE GENOMIC DNA]</scope>
    <source>
        <strain evidence="1 2">DSM 22815</strain>
    </source>
</reference>
<dbReference type="RefSeq" id="WP_008522839.1">
    <property type="nucleotide sequence ID" value="NZ_CM001376.1"/>
</dbReference>
<dbReference type="EMBL" id="CM001376">
    <property type="protein sequence ID" value="EHM13153.1"/>
    <property type="molecule type" value="Genomic_DNA"/>
</dbReference>
<evidence type="ECO:0000313" key="1">
    <source>
        <dbReference type="EMBL" id="EHM13153.1"/>
    </source>
</evidence>
<dbReference type="HOGENOM" id="CLU_3169069_0_0_0"/>
<evidence type="ECO:0008006" key="3">
    <source>
        <dbReference type="Google" id="ProtNLM"/>
    </source>
</evidence>
<proteinExistence type="predicted"/>
<dbReference type="AlphaFoldDB" id="H0UKE4"/>
<keyword evidence="2" id="KW-1185">Reference proteome</keyword>
<dbReference type="Proteomes" id="UP000003806">
    <property type="component" value="Chromosome"/>
</dbReference>
<evidence type="ECO:0000313" key="2">
    <source>
        <dbReference type="Proteomes" id="UP000003806"/>
    </source>
</evidence>
<protein>
    <recommendedName>
        <fullName evidence="3">FeoB-associated Cys-rich membrane protein</fullName>
    </recommendedName>
</protein>